<keyword evidence="3" id="KW-1185">Reference proteome</keyword>
<comment type="caution">
    <text evidence="2">The sequence shown here is derived from an EMBL/GenBank/DDBJ whole genome shotgun (WGS) entry which is preliminary data.</text>
</comment>
<feature type="signal peptide" evidence="1">
    <location>
        <begin position="1"/>
        <end position="27"/>
    </location>
</feature>
<dbReference type="EMBL" id="VWXL01000011">
    <property type="protein sequence ID" value="MVB09683.1"/>
    <property type="molecule type" value="Genomic_DNA"/>
</dbReference>
<name>A0A6N8HWA9_9FIRM</name>
<dbReference type="AlphaFoldDB" id="A0A6N8HWA9"/>
<accession>A0A6N8HWA9</accession>
<reference evidence="2 3" key="1">
    <citation type="submission" date="2019-09" db="EMBL/GenBank/DDBJ databases">
        <title>Genome sequence of Clostridium sp. EA1.</title>
        <authorList>
            <person name="Poehlein A."/>
            <person name="Bengelsdorf F.R."/>
            <person name="Daniel R."/>
        </authorList>
    </citation>
    <scope>NUCLEOTIDE SEQUENCE [LARGE SCALE GENOMIC DNA]</scope>
    <source>
        <strain evidence="2 3">EA1</strain>
    </source>
</reference>
<organism evidence="2 3">
    <name type="scientific">Caproicibacter fermentans</name>
    <dbReference type="NCBI Taxonomy" id="2576756"/>
    <lineage>
        <taxon>Bacteria</taxon>
        <taxon>Bacillati</taxon>
        <taxon>Bacillota</taxon>
        <taxon>Clostridia</taxon>
        <taxon>Eubacteriales</taxon>
        <taxon>Acutalibacteraceae</taxon>
        <taxon>Caproicibacter</taxon>
    </lineage>
</organism>
<feature type="chain" id="PRO_5026896177" evidence="1">
    <location>
        <begin position="28"/>
        <end position="199"/>
    </location>
</feature>
<evidence type="ECO:0000256" key="1">
    <source>
        <dbReference type="SAM" id="SignalP"/>
    </source>
</evidence>
<keyword evidence="1" id="KW-0732">Signal</keyword>
<evidence type="ECO:0000313" key="2">
    <source>
        <dbReference type="EMBL" id="MVB09683.1"/>
    </source>
</evidence>
<sequence length="199" mass="21444">MKTKIRFGATFLALLVSCAMVTTTAFAAETQTSTSSTGKTVYTQTVNAQLEAMPYASADSRTVTANKSLGLALDPGASGWSMPVTFRFSSLPSNAVVRSIAINPGRGVINNNNRNMLGLIVISKIEVTSPRGKTADISWRPYGMTDDVDFLQQQASGNWTALVYGTNITRPTGDRMMDLRSFGSISYKSAQMTVSYVLE</sequence>
<dbReference type="Proteomes" id="UP000469440">
    <property type="component" value="Unassembled WGS sequence"/>
</dbReference>
<dbReference type="PROSITE" id="PS51257">
    <property type="entry name" value="PROKAR_LIPOPROTEIN"/>
    <property type="match status" value="1"/>
</dbReference>
<dbReference type="OrthoDB" id="2989432at2"/>
<dbReference type="RefSeq" id="WP_156989638.1">
    <property type="nucleotide sequence ID" value="NZ_VWXL01000011.1"/>
</dbReference>
<evidence type="ECO:0000313" key="3">
    <source>
        <dbReference type="Proteomes" id="UP000469440"/>
    </source>
</evidence>
<proteinExistence type="predicted"/>
<protein>
    <submittedName>
        <fullName evidence="2">Uncharacterized protein</fullName>
    </submittedName>
</protein>
<gene>
    <name evidence="2" type="ORF">CAFE_03480</name>
</gene>